<dbReference type="InterPro" id="IPR036514">
    <property type="entry name" value="SGNH_hydro_sf"/>
</dbReference>
<reference evidence="4 5" key="1">
    <citation type="submission" date="2018-07" db="EMBL/GenBank/DDBJ databases">
        <title>Dyadobacter roseus sp. nov., isolated from rose rhizosphere soil.</title>
        <authorList>
            <person name="Chen L."/>
        </authorList>
    </citation>
    <scope>NUCLEOTIDE SEQUENCE [LARGE SCALE GENOMIC DNA]</scope>
    <source>
        <strain evidence="4 5">RS19</strain>
    </source>
</reference>
<dbReference type="Gene3D" id="3.40.50.1110">
    <property type="entry name" value="SGNH hydrolase"/>
    <property type="match status" value="1"/>
</dbReference>
<feature type="domain" description="Sialate O-acetylesterase" evidence="2">
    <location>
        <begin position="77"/>
        <end position="260"/>
    </location>
</feature>
<evidence type="ECO:0000256" key="1">
    <source>
        <dbReference type="ARBA" id="ARBA00022801"/>
    </source>
</evidence>
<dbReference type="AlphaFoldDB" id="A0A3D8Y866"/>
<name>A0A3D8Y866_9BACT</name>
<feature type="domain" description="Secretion system C-terminal sorting" evidence="3">
    <location>
        <begin position="588"/>
        <end position="662"/>
    </location>
</feature>
<keyword evidence="5" id="KW-1185">Reference proteome</keyword>
<dbReference type="Pfam" id="PF18962">
    <property type="entry name" value="Por_Secre_tail"/>
    <property type="match status" value="1"/>
</dbReference>
<accession>A0A3D8Y866</accession>
<keyword evidence="1" id="KW-0378">Hydrolase</keyword>
<evidence type="ECO:0000313" key="4">
    <source>
        <dbReference type="EMBL" id="REA59347.1"/>
    </source>
</evidence>
<dbReference type="OrthoDB" id="1488710at2"/>
<dbReference type="Pfam" id="PF03629">
    <property type="entry name" value="SASA"/>
    <property type="match status" value="1"/>
</dbReference>
<gene>
    <name evidence="4" type="ORF">DSL64_18060</name>
</gene>
<dbReference type="EMBL" id="QNUL01000016">
    <property type="protein sequence ID" value="REA59347.1"/>
    <property type="molecule type" value="Genomic_DNA"/>
</dbReference>
<dbReference type="NCBIfam" id="TIGR04183">
    <property type="entry name" value="Por_Secre_tail"/>
    <property type="match status" value="1"/>
</dbReference>
<dbReference type="InterPro" id="IPR005181">
    <property type="entry name" value="SASA"/>
</dbReference>
<dbReference type="InterPro" id="IPR026444">
    <property type="entry name" value="Secre_tail"/>
</dbReference>
<evidence type="ECO:0000259" key="2">
    <source>
        <dbReference type="Pfam" id="PF03629"/>
    </source>
</evidence>
<proteinExistence type="predicted"/>
<comment type="caution">
    <text evidence="4">The sequence shown here is derived from an EMBL/GenBank/DDBJ whole genome shotgun (WGS) entry which is preliminary data.</text>
</comment>
<sequence length="663" mass="71480">MSGTFSVPVDKIEARVVPAVAGQGIDVPWTEIQSAPKGGVFQGKLKIYAGWYTLEVRGTLGGQIVGRAVLQRLGVGEVFLIAGQSNAQGLKKFPGPSAVDERVQYISNYINDDIDKLDDPPAPVFSKITANTNFIAPRGQTAWCWGILGDLLVSKLNMPVVFINNAWEGTSVMDWSLSAQGLPTTTKYGYKMPPQMPYANLRISARNYASQYGVRAILWMQGETDGIYGTPSATYRDNLQLLMNQLGADTGKRITWVIARTSRISADEINPPKTYPAIIAAQNAVIDQSFNPTWGGPQTDALDPERNGDETIKGDRTHFVGVKALTLLANAWNESLNASFFSQVPPIVSEEVPALSAICTTGNNGVTISLPTTYSSYKWSTGATTSSITVTKAGTYSAVVKNSLGNTVIVSAVVLEKDAKPAKPLITQQGTQQACADSTFDFSVAADNVVYSWFKTGNQAVLGTGNTIAVGETGDYQVRAQNIFGCVSDNSDAASLIIRPEVSKPIIESGGPFSVTASIPETGLNEKYLWRIPGSEKDTLAPVIKILKSGIYSARTQVVYTIGSNALTCVSDTSAREFKTNDSNEIVVYPNPSQGAYVYVESRDDIRNASVTLYDIFGRVIRITPPVILNSRLELDVSNLASGKYILRVTGENTSLTKQIVVR</sequence>
<evidence type="ECO:0000259" key="3">
    <source>
        <dbReference type="Pfam" id="PF18962"/>
    </source>
</evidence>
<dbReference type="Proteomes" id="UP000256373">
    <property type="component" value="Unassembled WGS sequence"/>
</dbReference>
<protein>
    <submittedName>
        <fullName evidence="4">T9SS C-terminal target domain-containing protein</fullName>
    </submittedName>
</protein>
<organism evidence="4 5">
    <name type="scientific">Dyadobacter luteus</name>
    <dbReference type="NCBI Taxonomy" id="2259619"/>
    <lineage>
        <taxon>Bacteria</taxon>
        <taxon>Pseudomonadati</taxon>
        <taxon>Bacteroidota</taxon>
        <taxon>Cytophagia</taxon>
        <taxon>Cytophagales</taxon>
        <taxon>Spirosomataceae</taxon>
        <taxon>Dyadobacter</taxon>
    </lineage>
</organism>
<evidence type="ECO:0000313" key="5">
    <source>
        <dbReference type="Proteomes" id="UP000256373"/>
    </source>
</evidence>
<dbReference type="GO" id="GO:0016788">
    <property type="term" value="F:hydrolase activity, acting on ester bonds"/>
    <property type="evidence" value="ECO:0007669"/>
    <property type="project" value="UniProtKB-ARBA"/>
</dbReference>
<dbReference type="SUPFAM" id="SSF52266">
    <property type="entry name" value="SGNH hydrolase"/>
    <property type="match status" value="1"/>
</dbReference>